<accession>A0A7W7K852</accession>
<dbReference type="Pfam" id="PF02423">
    <property type="entry name" value="OCD_Mu_crystall"/>
    <property type="match status" value="1"/>
</dbReference>
<protein>
    <submittedName>
        <fullName evidence="2">Ornithine cyclodeaminase</fullName>
        <ecNumber evidence="2">4.3.1.12</ecNumber>
    </submittedName>
</protein>
<comment type="similarity">
    <text evidence="1">Belongs to the ornithine cyclodeaminase/mu-crystallin family.</text>
</comment>
<dbReference type="GO" id="GO:0005737">
    <property type="term" value="C:cytoplasm"/>
    <property type="evidence" value="ECO:0007669"/>
    <property type="project" value="TreeGrafter"/>
</dbReference>
<comment type="caution">
    <text evidence="2">The sequence shown here is derived from an EMBL/GenBank/DDBJ whole genome shotgun (WGS) entry which is preliminary data.</text>
</comment>
<dbReference type="RefSeq" id="WP_184243221.1">
    <property type="nucleotide sequence ID" value="NZ_JACHLR010000004.1"/>
</dbReference>
<dbReference type="PANTHER" id="PTHR13812:SF19">
    <property type="entry name" value="KETIMINE REDUCTASE MU-CRYSTALLIN"/>
    <property type="match status" value="1"/>
</dbReference>
<evidence type="ECO:0000313" key="2">
    <source>
        <dbReference type="EMBL" id="MBB4857951.1"/>
    </source>
</evidence>
<keyword evidence="2" id="KW-0456">Lyase</keyword>
<proteinExistence type="inferred from homology"/>
<dbReference type="InterPro" id="IPR036291">
    <property type="entry name" value="NAD(P)-bd_dom_sf"/>
</dbReference>
<dbReference type="PIRSF" id="PIRSF001439">
    <property type="entry name" value="CryM"/>
    <property type="match status" value="1"/>
</dbReference>
<dbReference type="GO" id="GO:0008473">
    <property type="term" value="F:ornithine cyclodeaminase activity"/>
    <property type="evidence" value="ECO:0007669"/>
    <property type="project" value="UniProtKB-EC"/>
</dbReference>
<keyword evidence="3" id="KW-1185">Reference proteome</keyword>
<evidence type="ECO:0000256" key="1">
    <source>
        <dbReference type="ARBA" id="ARBA00008903"/>
    </source>
</evidence>
<evidence type="ECO:0000313" key="3">
    <source>
        <dbReference type="Proteomes" id="UP000555448"/>
    </source>
</evidence>
<name>A0A7W7K852_9SPHN</name>
<sequence length="322" mass="34222">MEIAYYDAEAVEKALDYQTCVGVLREAMQVLSTRHAVQPLRQIIELEEQGLFAIMPGALDRARGFGAKLVSVFADKERQGRSRHRGVIAVFSGETGAIECLADAEAVTTLRTASASALATATLARGDAQVLTVMGTGTQARAHVLAHRHVGNFAEVRIWGRTFPHAQSLAERLTGELGRPVIALADARTAVRDADVICTTTSAAEPILLGEWVRPGTHVNLVGSSFLGPVEADSALVVASRYFADYRPSALVQASELAVAREAGLVDDAHVVGEIGEVLAGMVAGRQSPEQITLYKSLGHVVQDLAAAAHVHRAHAQIEEPA</sequence>
<dbReference type="EC" id="4.3.1.12" evidence="2"/>
<dbReference type="PANTHER" id="PTHR13812">
    <property type="entry name" value="KETIMINE REDUCTASE MU-CRYSTALLIN"/>
    <property type="match status" value="1"/>
</dbReference>
<dbReference type="Gene3D" id="3.30.1780.10">
    <property type="entry name" value="ornithine cyclodeaminase, domain 1"/>
    <property type="match status" value="1"/>
</dbReference>
<dbReference type="Proteomes" id="UP000555448">
    <property type="component" value="Unassembled WGS sequence"/>
</dbReference>
<dbReference type="EMBL" id="JACHLR010000004">
    <property type="protein sequence ID" value="MBB4857951.1"/>
    <property type="molecule type" value="Genomic_DNA"/>
</dbReference>
<dbReference type="InterPro" id="IPR023401">
    <property type="entry name" value="ODC_N"/>
</dbReference>
<dbReference type="AlphaFoldDB" id="A0A7W7K852"/>
<dbReference type="GO" id="GO:0019752">
    <property type="term" value="P:carboxylic acid metabolic process"/>
    <property type="evidence" value="ECO:0007669"/>
    <property type="project" value="UniProtKB-ARBA"/>
</dbReference>
<dbReference type="Gene3D" id="3.40.50.720">
    <property type="entry name" value="NAD(P)-binding Rossmann-like Domain"/>
    <property type="match status" value="1"/>
</dbReference>
<dbReference type="GO" id="GO:0016491">
    <property type="term" value="F:oxidoreductase activity"/>
    <property type="evidence" value="ECO:0007669"/>
    <property type="project" value="UniProtKB-ARBA"/>
</dbReference>
<organism evidence="2 3">
    <name type="scientific">Novosphingobium chloroacetimidivorans</name>
    <dbReference type="NCBI Taxonomy" id="1428314"/>
    <lineage>
        <taxon>Bacteria</taxon>
        <taxon>Pseudomonadati</taxon>
        <taxon>Pseudomonadota</taxon>
        <taxon>Alphaproteobacteria</taxon>
        <taxon>Sphingomonadales</taxon>
        <taxon>Sphingomonadaceae</taxon>
        <taxon>Novosphingobium</taxon>
    </lineage>
</organism>
<dbReference type="InterPro" id="IPR003462">
    <property type="entry name" value="ODC_Mu_crystall"/>
</dbReference>
<dbReference type="FunFam" id="3.40.50.720:FF:000311">
    <property type="entry name" value="Ornithine cyclodeaminase"/>
    <property type="match status" value="1"/>
</dbReference>
<dbReference type="SUPFAM" id="SSF51735">
    <property type="entry name" value="NAD(P)-binding Rossmann-fold domains"/>
    <property type="match status" value="1"/>
</dbReference>
<reference evidence="2 3" key="1">
    <citation type="submission" date="2020-08" db="EMBL/GenBank/DDBJ databases">
        <title>Functional genomics of gut bacteria from endangered species of beetles.</title>
        <authorList>
            <person name="Carlos-Shanley C."/>
        </authorList>
    </citation>
    <scope>NUCLEOTIDE SEQUENCE [LARGE SCALE GENOMIC DNA]</scope>
    <source>
        <strain evidence="2 3">S00245</strain>
    </source>
</reference>
<dbReference type="GO" id="GO:0042562">
    <property type="term" value="F:hormone binding"/>
    <property type="evidence" value="ECO:0007669"/>
    <property type="project" value="TreeGrafter"/>
</dbReference>
<gene>
    <name evidence="2" type="ORF">HNO88_001265</name>
</gene>